<organism evidence="3 4">
    <name type="scientific">Amphibalanus amphitrite</name>
    <name type="common">Striped barnacle</name>
    <name type="synonym">Balanus amphitrite</name>
    <dbReference type="NCBI Taxonomy" id="1232801"/>
    <lineage>
        <taxon>Eukaryota</taxon>
        <taxon>Metazoa</taxon>
        <taxon>Ecdysozoa</taxon>
        <taxon>Arthropoda</taxon>
        <taxon>Crustacea</taxon>
        <taxon>Multicrustacea</taxon>
        <taxon>Cirripedia</taxon>
        <taxon>Thoracica</taxon>
        <taxon>Thoracicalcarea</taxon>
        <taxon>Balanomorpha</taxon>
        <taxon>Balanoidea</taxon>
        <taxon>Balanidae</taxon>
        <taxon>Amphibalaninae</taxon>
        <taxon>Amphibalanus</taxon>
    </lineage>
</organism>
<dbReference type="InterPro" id="IPR002156">
    <property type="entry name" value="RNaseH_domain"/>
</dbReference>
<evidence type="ECO:0000313" key="3">
    <source>
        <dbReference type="EMBL" id="KAF0293888.1"/>
    </source>
</evidence>
<dbReference type="Gene3D" id="3.30.420.10">
    <property type="entry name" value="Ribonuclease H-like superfamily/Ribonuclease H"/>
    <property type="match status" value="1"/>
</dbReference>
<reference evidence="3 4" key="1">
    <citation type="submission" date="2019-07" db="EMBL/GenBank/DDBJ databases">
        <title>Draft genome assembly of a fouling barnacle, Amphibalanus amphitrite (Darwin, 1854): The first reference genome for Thecostraca.</title>
        <authorList>
            <person name="Kim W."/>
        </authorList>
    </citation>
    <scope>NUCLEOTIDE SEQUENCE [LARGE SCALE GENOMIC DNA]</scope>
    <source>
        <strain evidence="3">SNU_AA5</strain>
        <tissue evidence="3">Soma without cirri and trophi</tissue>
    </source>
</reference>
<feature type="compositionally biased region" description="Low complexity" evidence="1">
    <location>
        <begin position="588"/>
        <end position="606"/>
    </location>
</feature>
<feature type="region of interest" description="Disordered" evidence="1">
    <location>
        <begin position="537"/>
        <end position="636"/>
    </location>
</feature>
<dbReference type="PROSITE" id="PS50879">
    <property type="entry name" value="RNASE_H_1"/>
    <property type="match status" value="1"/>
</dbReference>
<dbReference type="InterPro" id="IPR036397">
    <property type="entry name" value="RNaseH_sf"/>
</dbReference>
<dbReference type="PANTHER" id="PTHR33198:SF20">
    <property type="entry name" value="RETROTRANSPOSON GAG DOMAIN-CONTAINING PROTEIN"/>
    <property type="match status" value="1"/>
</dbReference>
<keyword evidence="4" id="KW-1185">Reference proteome</keyword>
<name>A0A6A4VVE7_AMPAM</name>
<feature type="region of interest" description="Disordered" evidence="1">
    <location>
        <begin position="326"/>
        <end position="415"/>
    </location>
</feature>
<evidence type="ECO:0000259" key="2">
    <source>
        <dbReference type="PROSITE" id="PS50879"/>
    </source>
</evidence>
<comment type="caution">
    <text evidence="3">The sequence shown here is derived from an EMBL/GenBank/DDBJ whole genome shotgun (WGS) entry which is preliminary data.</text>
</comment>
<sequence length="1037" mass="112099">MAGGDEAQSAAAAEKPSEMELLRGMLQQQLELAAAAARREDRMAALMERVLPGPTAVQDATAPAQAAAGPDSGARPRARMPAAGTPTPRLAATATLKEFEAWKEKFSGYCLLTGVHDLTEAEQRAALLAVLDDDWARVVRFGLPIPAEASMADVITAMHAHLRRQRNVVIDRCEFNMRMLEPGESVDDFICALKEIASCCDFCPGCTDDRFRDHLVVGTSDDEARRRMLELPDLTFQMAADLCRASESARLNSSAIRGPGKPSLRRLSEYRRQRGRPSGADSRPADQTRRCDRCGAAQHTDGRACPALVRTCHRCHERDHFSSVCRHGAGTEERRRQTPSSERSHQGQDWRHRSASSSRQGRGRRHRSAISRRRVSTAADASHRQVSVLAANATTRDTGNRQQSAPPAARTPGARLNSVTAHRSPQVWLQLHLPNGVRRSTVWTPDTGAISALSLQQAESVGVSRADLTPSTAVLWAADSRRLDCVGTCALTLQLGDVIQTVQVSVLRALHSPLLSWHDCIGLGILPASFPRQICQRGSAAETGTDGGAPEPPPPGEPPEAPAAGSQPSLRRCSGTTAAPEETRDLSRVSAADRPAASSAGADPTGRAPPPGPTRAPPPGRAHGPAAGGTPSARQRRADFGKLKAEFPRVFDTKSTLRKMTGEPMKIELTDDAVPHAVTTARNIPFCWREDVRLQLDELMEKDIIEPVEHPTDWYGSATEGVTNGGAGALIVWPDDETAEIRTPAGRICSSYRAEMVALRAALNHLLEHPAHTEDPVVICTDSQSALAALREGPAAQSSPLGSEIWDALRRLTTGGRRIHLQWVPSHCGLGGNEEADRLAGEAGALDQEDTMVDVRTIHRAAARSARARTAQAWPAGWYRDLMGGRLPPPVSGALCFSTRGELFALRAVLEELAGRMVPVDMGRPPSIPTVAPIDVGTFCKAGARARQARHGRRARDAARAWQRNWPDGWYRSIWVDRCPGSVLEADRAVVIDIRQYLLCIGRLPRPDAHNATTWSALLPDAASAAKRLALHGARVH</sequence>
<dbReference type="InterPro" id="IPR012337">
    <property type="entry name" value="RNaseH-like_sf"/>
</dbReference>
<feature type="compositionally biased region" description="Basic and acidic residues" evidence="1">
    <location>
        <begin position="329"/>
        <end position="352"/>
    </location>
</feature>
<proteinExistence type="predicted"/>
<feature type="domain" description="RNase H type-1" evidence="2">
    <location>
        <begin position="711"/>
        <end position="845"/>
    </location>
</feature>
<feature type="compositionally biased region" description="Pro residues" evidence="1">
    <location>
        <begin position="550"/>
        <end position="561"/>
    </location>
</feature>
<feature type="region of interest" description="Disordered" evidence="1">
    <location>
        <begin position="251"/>
        <end position="290"/>
    </location>
</feature>
<evidence type="ECO:0000313" key="4">
    <source>
        <dbReference type="Proteomes" id="UP000440578"/>
    </source>
</evidence>
<protein>
    <submittedName>
        <fullName evidence="3">Gag-Pol polyprotein</fullName>
    </submittedName>
</protein>
<dbReference type="OrthoDB" id="411823at2759"/>
<feature type="region of interest" description="Disordered" evidence="1">
    <location>
        <begin position="55"/>
        <end position="86"/>
    </location>
</feature>
<dbReference type="Pfam" id="PF00075">
    <property type="entry name" value="RNase_H"/>
    <property type="match status" value="1"/>
</dbReference>
<feature type="compositionally biased region" description="Low complexity" evidence="1">
    <location>
        <begin position="621"/>
        <end position="631"/>
    </location>
</feature>
<dbReference type="GO" id="GO:0004523">
    <property type="term" value="F:RNA-DNA hybrid ribonuclease activity"/>
    <property type="evidence" value="ECO:0007669"/>
    <property type="project" value="InterPro"/>
</dbReference>
<dbReference type="AlphaFoldDB" id="A0A6A4VVE7"/>
<dbReference type="Proteomes" id="UP000440578">
    <property type="component" value="Unassembled WGS sequence"/>
</dbReference>
<feature type="compositionally biased region" description="Polar residues" evidence="1">
    <location>
        <begin position="392"/>
        <end position="405"/>
    </location>
</feature>
<dbReference type="EMBL" id="VIIS01001716">
    <property type="protein sequence ID" value="KAF0293888.1"/>
    <property type="molecule type" value="Genomic_DNA"/>
</dbReference>
<dbReference type="CDD" id="cd09276">
    <property type="entry name" value="Rnase_HI_RT_non_LTR"/>
    <property type="match status" value="1"/>
</dbReference>
<evidence type="ECO:0000256" key="1">
    <source>
        <dbReference type="SAM" id="MobiDB-lite"/>
    </source>
</evidence>
<gene>
    <name evidence="3" type="primary">gag-pol_0</name>
    <name evidence="3" type="ORF">FJT64_008375</name>
</gene>
<accession>A0A6A4VVE7</accession>
<dbReference type="SUPFAM" id="SSF53098">
    <property type="entry name" value="Ribonuclease H-like"/>
    <property type="match status" value="1"/>
</dbReference>
<feature type="compositionally biased region" description="Basic residues" evidence="1">
    <location>
        <begin position="361"/>
        <end position="375"/>
    </location>
</feature>
<feature type="compositionally biased region" description="Pro residues" evidence="1">
    <location>
        <begin position="607"/>
        <end position="620"/>
    </location>
</feature>
<feature type="compositionally biased region" description="Polar residues" evidence="1">
    <location>
        <begin position="566"/>
        <end position="577"/>
    </location>
</feature>
<dbReference type="GO" id="GO:0003676">
    <property type="term" value="F:nucleic acid binding"/>
    <property type="evidence" value="ECO:0007669"/>
    <property type="project" value="InterPro"/>
</dbReference>
<dbReference type="PANTHER" id="PTHR33198">
    <property type="entry name" value="ANK_REP_REGION DOMAIN-CONTAINING PROTEIN-RELATED"/>
    <property type="match status" value="1"/>
</dbReference>